<dbReference type="Proteomes" id="UP000054396">
    <property type="component" value="Unassembled WGS sequence"/>
</dbReference>
<dbReference type="InterPro" id="IPR037165">
    <property type="entry name" value="AldOxase/xan_DH_Mopterin-bd_sf"/>
</dbReference>
<dbReference type="Pfam" id="PF02738">
    <property type="entry name" value="MoCoBD_1"/>
    <property type="match status" value="1"/>
</dbReference>
<dbReference type="Pfam" id="PF01315">
    <property type="entry name" value="Ald_Xan_dh_C"/>
    <property type="match status" value="1"/>
</dbReference>
<dbReference type="FunFam" id="3.30.365.10:FF:000021">
    <property type="entry name" value="Carbon monoxide dehydrogenase, large subunit"/>
    <property type="match status" value="1"/>
</dbReference>
<dbReference type="Gene3D" id="3.90.1170.50">
    <property type="entry name" value="Aldehyde oxidase/xanthine dehydrogenase, a/b hammerhead"/>
    <property type="match status" value="1"/>
</dbReference>
<dbReference type="PANTHER" id="PTHR11908">
    <property type="entry name" value="XANTHINE DEHYDROGENASE"/>
    <property type="match status" value="1"/>
</dbReference>
<protein>
    <submittedName>
        <fullName evidence="4">Carbon monoxide dehydrogenase</fullName>
    </submittedName>
</protein>
<comment type="caution">
    <text evidence="4">The sequence shown here is derived from an EMBL/GenBank/DDBJ whole genome shotgun (WGS) entry which is preliminary data.</text>
</comment>
<dbReference type="GO" id="GO:0016491">
    <property type="term" value="F:oxidoreductase activity"/>
    <property type="evidence" value="ECO:0007669"/>
    <property type="project" value="UniProtKB-KW"/>
</dbReference>
<keyword evidence="5" id="KW-1185">Reference proteome</keyword>
<dbReference type="EMBL" id="LPXO01000003">
    <property type="protein sequence ID" value="KUF11651.1"/>
    <property type="molecule type" value="Genomic_DNA"/>
</dbReference>
<dbReference type="Gene3D" id="3.30.365.10">
    <property type="entry name" value="Aldehyde oxidase/xanthine dehydrogenase, molybdopterin binding domain"/>
    <property type="match status" value="4"/>
</dbReference>
<proteinExistence type="predicted"/>
<evidence type="ECO:0000313" key="4">
    <source>
        <dbReference type="EMBL" id="KUF11651.1"/>
    </source>
</evidence>
<dbReference type="GO" id="GO:0005506">
    <property type="term" value="F:iron ion binding"/>
    <property type="evidence" value="ECO:0007669"/>
    <property type="project" value="InterPro"/>
</dbReference>
<dbReference type="InterPro" id="IPR036856">
    <property type="entry name" value="Ald_Oxase/Xan_DH_a/b_sf"/>
</dbReference>
<accession>A0A0W7WM31</accession>
<dbReference type="PANTHER" id="PTHR11908:SF132">
    <property type="entry name" value="ALDEHYDE OXIDASE 1-RELATED"/>
    <property type="match status" value="1"/>
</dbReference>
<dbReference type="Pfam" id="PF20256">
    <property type="entry name" value="MoCoBD_2"/>
    <property type="match status" value="1"/>
</dbReference>
<evidence type="ECO:0000256" key="2">
    <source>
        <dbReference type="ARBA" id="ARBA00023002"/>
    </source>
</evidence>
<dbReference type="SMART" id="SM01008">
    <property type="entry name" value="Ald_Xan_dh_C"/>
    <property type="match status" value="1"/>
</dbReference>
<dbReference type="InterPro" id="IPR008274">
    <property type="entry name" value="AldOxase/xan_DH_MoCoBD1"/>
</dbReference>
<sequence>MPKDHGIGASPKRREDVRFLTGAGQYTDDINVYGQTYVHFLRSDVAHGRINSVNTEVASAMPGVVRIFTGADFDGIGGLPCGWQVTDKHGEPMKEPAHPVLAQGKVRHVGDPIAAVVAESLEEARNAAEAIEVDIEELPAAVNMKAALAEGAPKVHDDLSDNLCYDWQFGSDQADVDAAFEKAAHVTTLELVNNRLVANPMEPRVALGDYSRANDESTLYTTSQNPHVIRLLMGAFVLGIPEHKLRVVAPDVGGGFGTKIFHYAEEAFCTFAARQINRPVKWTSTRSEAFMSDAHGRDHVTKIELALDAENNFIGLRTDTLANMGAYLSTFSSSVPTWLHGTLMAGNYKTPAIQVNVKAVFTNTVPVDAYRGAGRPEATFQLERLVDKAARELGVDPIALRRQNFITSFPYETPVAVAYDTGDYVATMDKLEEMIDRAGFDARRKESEAKGKLRGLGINCYIEACGIAPSNLVGQLGARAGLYDAATVRVNATGSISVMVGAHSHGQGHETAFPQVVAEMLGIDESMIDIVHGDSSKIPFGMGTYGSRSLAVCGSAMVRATEKIINKAKKIAGHLLEASEADIELKDGQFTVAGTDKSVAWGDVTLAAYVPHNYPLEDIEPGLEETAFYDPSNFTYPAGAYACEVELDPETGKVTIERFAAADDFGNVVNPMIVEGQVHGGLAQGIGQALLETCSYDEDGQLLSASYMDYAMPRADDVPFYAVDHSCATPCTHNPLGVKGCGEAGAIGSPPAVVNAVIDALHSGGHTQVTHIDMPVSPGRVWAAMHG</sequence>
<dbReference type="STRING" id="1685382.AVJ23_07830"/>
<dbReference type="SUPFAM" id="SSF56003">
    <property type="entry name" value="Molybdenum cofactor-binding domain"/>
    <property type="match status" value="1"/>
</dbReference>
<name>A0A0W7WM31_9RHOB</name>
<evidence type="ECO:0000256" key="1">
    <source>
        <dbReference type="ARBA" id="ARBA00022505"/>
    </source>
</evidence>
<dbReference type="AlphaFoldDB" id="A0A0W7WM31"/>
<organism evidence="4 5">
    <name type="scientific">Pseudoponticoccus marisrubri</name>
    <dbReference type="NCBI Taxonomy" id="1685382"/>
    <lineage>
        <taxon>Bacteria</taxon>
        <taxon>Pseudomonadati</taxon>
        <taxon>Pseudomonadota</taxon>
        <taxon>Alphaproteobacteria</taxon>
        <taxon>Rhodobacterales</taxon>
        <taxon>Roseobacteraceae</taxon>
        <taxon>Pseudoponticoccus</taxon>
    </lineage>
</organism>
<dbReference type="OrthoDB" id="9758509at2"/>
<dbReference type="RefSeq" id="WP_058861597.1">
    <property type="nucleotide sequence ID" value="NZ_LPXO01000003.1"/>
</dbReference>
<dbReference type="SUPFAM" id="SSF54665">
    <property type="entry name" value="CO dehydrogenase molybdoprotein N-domain-like"/>
    <property type="match status" value="1"/>
</dbReference>
<dbReference type="InterPro" id="IPR046867">
    <property type="entry name" value="AldOxase/xan_DH_MoCoBD2"/>
</dbReference>
<keyword evidence="1" id="KW-0500">Molybdenum</keyword>
<evidence type="ECO:0000259" key="3">
    <source>
        <dbReference type="SMART" id="SM01008"/>
    </source>
</evidence>
<dbReference type="InterPro" id="IPR016208">
    <property type="entry name" value="Ald_Oxase/xanthine_DH-like"/>
</dbReference>
<evidence type="ECO:0000313" key="5">
    <source>
        <dbReference type="Proteomes" id="UP000054396"/>
    </source>
</evidence>
<reference evidence="4 5" key="1">
    <citation type="submission" date="2015-12" db="EMBL/GenBank/DDBJ databases">
        <authorList>
            <person name="Shamseldin A."/>
            <person name="Moawad H."/>
            <person name="Abd El-Rahim W.M."/>
            <person name="Sadowsky M.J."/>
        </authorList>
    </citation>
    <scope>NUCLEOTIDE SEQUENCE [LARGE SCALE GENOMIC DNA]</scope>
    <source>
        <strain evidence="4 5">SJ5A-1</strain>
    </source>
</reference>
<feature type="domain" description="Aldehyde oxidase/xanthine dehydrogenase a/b hammerhead" evidence="3">
    <location>
        <begin position="21"/>
        <end position="139"/>
    </location>
</feature>
<gene>
    <name evidence="4" type="ORF">AVJ23_07830</name>
</gene>
<dbReference type="InterPro" id="IPR000674">
    <property type="entry name" value="Ald_Oxase/Xan_DH_a/b"/>
</dbReference>
<keyword evidence="2" id="KW-0560">Oxidoreductase</keyword>